<gene>
    <name evidence="2" type="ORF">EPI11_02515</name>
</gene>
<evidence type="ECO:0008006" key="4">
    <source>
        <dbReference type="Google" id="ProtNLM"/>
    </source>
</evidence>
<protein>
    <recommendedName>
        <fullName evidence="4">Lipocalin-like domain-containing protein</fullName>
    </recommendedName>
</protein>
<evidence type="ECO:0000313" key="2">
    <source>
        <dbReference type="EMBL" id="RWX03824.1"/>
    </source>
</evidence>
<feature type="signal peptide" evidence="1">
    <location>
        <begin position="1"/>
        <end position="19"/>
    </location>
</feature>
<feature type="chain" id="PRO_5018639706" description="Lipocalin-like domain-containing protein" evidence="1">
    <location>
        <begin position="20"/>
        <end position="154"/>
    </location>
</feature>
<name>A0A3S3QF67_9FLAO</name>
<evidence type="ECO:0000313" key="3">
    <source>
        <dbReference type="Proteomes" id="UP000287527"/>
    </source>
</evidence>
<dbReference type="RefSeq" id="WP_128388378.1">
    <property type="nucleotide sequence ID" value="NZ_SBII01000001.1"/>
</dbReference>
<evidence type="ECO:0000256" key="1">
    <source>
        <dbReference type="SAM" id="SignalP"/>
    </source>
</evidence>
<comment type="caution">
    <text evidence="2">The sequence shown here is derived from an EMBL/GenBank/DDBJ whole genome shotgun (WGS) entry which is preliminary data.</text>
</comment>
<reference evidence="2 3" key="1">
    <citation type="submission" date="2019-01" db="EMBL/GenBank/DDBJ databases">
        <title>Flavobacterium sp. nov.,isolated from freshwater.</title>
        <authorList>
            <person name="Zhang R."/>
            <person name="Du Z.-J."/>
        </authorList>
    </citation>
    <scope>NUCLEOTIDE SEQUENCE [LARGE SCALE GENOMIC DNA]</scope>
    <source>
        <strain evidence="2 3">1E403</strain>
    </source>
</reference>
<keyword evidence="3" id="KW-1185">Reference proteome</keyword>
<dbReference type="AlphaFoldDB" id="A0A3S3QF67"/>
<sequence>MKKIIYLFVACCISTIATAQKVTEKDLQGTWNLAAFNANGLHLDMATGTVTVSEELKSQLSPEMIVELNNSVKEGIAVLKTSSVVFTGKNTKQNIAGQEKSGTFLIKEINGEQYIVTTYPDGSTSDTSVAIKDKKLYISKSEQGQTAELIFNKG</sequence>
<dbReference type="EMBL" id="SBII01000001">
    <property type="protein sequence ID" value="RWX03824.1"/>
    <property type="molecule type" value="Genomic_DNA"/>
</dbReference>
<organism evidence="2 3">
    <name type="scientific">Flavobacterium cerinum</name>
    <dbReference type="NCBI Taxonomy" id="2502784"/>
    <lineage>
        <taxon>Bacteria</taxon>
        <taxon>Pseudomonadati</taxon>
        <taxon>Bacteroidota</taxon>
        <taxon>Flavobacteriia</taxon>
        <taxon>Flavobacteriales</taxon>
        <taxon>Flavobacteriaceae</taxon>
        <taxon>Flavobacterium</taxon>
    </lineage>
</organism>
<proteinExistence type="predicted"/>
<dbReference type="OrthoDB" id="1350775at2"/>
<accession>A0A3S3QF67</accession>
<keyword evidence="1" id="KW-0732">Signal</keyword>
<dbReference type="Proteomes" id="UP000287527">
    <property type="component" value="Unassembled WGS sequence"/>
</dbReference>